<feature type="compositionally biased region" description="Low complexity" evidence="1">
    <location>
        <begin position="83"/>
        <end position="94"/>
    </location>
</feature>
<feature type="region of interest" description="Disordered" evidence="1">
    <location>
        <begin position="53"/>
        <end position="111"/>
    </location>
</feature>
<evidence type="ECO:0000313" key="3">
    <source>
        <dbReference type="Proteomes" id="UP000789572"/>
    </source>
</evidence>
<organism evidence="2 3">
    <name type="scientific">Paraglomus occultum</name>
    <dbReference type="NCBI Taxonomy" id="144539"/>
    <lineage>
        <taxon>Eukaryota</taxon>
        <taxon>Fungi</taxon>
        <taxon>Fungi incertae sedis</taxon>
        <taxon>Mucoromycota</taxon>
        <taxon>Glomeromycotina</taxon>
        <taxon>Glomeromycetes</taxon>
        <taxon>Paraglomerales</taxon>
        <taxon>Paraglomeraceae</taxon>
        <taxon>Paraglomus</taxon>
    </lineage>
</organism>
<protein>
    <submittedName>
        <fullName evidence="2">8470_t:CDS:1</fullName>
    </submittedName>
</protein>
<dbReference type="EMBL" id="CAJVPJ010000478">
    <property type="protein sequence ID" value="CAG8529031.1"/>
    <property type="molecule type" value="Genomic_DNA"/>
</dbReference>
<sequence length="161" mass="18201">MWVPIYIYDASWNLVSHFPTKKDAANFLKPGSRKLSAVLIDSPRLYKNKYYIRTKPHTGTPDAPIDATTQNDPGLDKEQNTQPIEPLPSESSSITDDKDQNKLGDDPDSPSSELLEAINMFAFDHYQERDMQEILGRMDGPALHTMGVLIQEQLCQLIQPE</sequence>
<dbReference type="Proteomes" id="UP000789572">
    <property type="component" value="Unassembled WGS sequence"/>
</dbReference>
<evidence type="ECO:0000256" key="1">
    <source>
        <dbReference type="SAM" id="MobiDB-lite"/>
    </source>
</evidence>
<comment type="caution">
    <text evidence="2">The sequence shown here is derived from an EMBL/GenBank/DDBJ whole genome shotgun (WGS) entry which is preliminary data.</text>
</comment>
<gene>
    <name evidence="2" type="ORF">POCULU_LOCUS3964</name>
</gene>
<name>A0A9N9AI45_9GLOM</name>
<dbReference type="SMART" id="SM00497">
    <property type="entry name" value="IENR1"/>
    <property type="match status" value="1"/>
</dbReference>
<accession>A0A9N9AI45</accession>
<keyword evidence="3" id="KW-1185">Reference proteome</keyword>
<dbReference type="AlphaFoldDB" id="A0A9N9AI45"/>
<proteinExistence type="predicted"/>
<evidence type="ECO:0000313" key="2">
    <source>
        <dbReference type="EMBL" id="CAG8529031.1"/>
    </source>
</evidence>
<dbReference type="OrthoDB" id="2565191at2759"/>
<dbReference type="InterPro" id="IPR003647">
    <property type="entry name" value="Intron_nuc_1_rpt"/>
</dbReference>
<feature type="compositionally biased region" description="Basic and acidic residues" evidence="1">
    <location>
        <begin position="95"/>
        <end position="105"/>
    </location>
</feature>
<reference evidence="2" key="1">
    <citation type="submission" date="2021-06" db="EMBL/GenBank/DDBJ databases">
        <authorList>
            <person name="Kallberg Y."/>
            <person name="Tangrot J."/>
            <person name="Rosling A."/>
        </authorList>
    </citation>
    <scope>NUCLEOTIDE SEQUENCE</scope>
    <source>
        <strain evidence="2">IA702</strain>
    </source>
</reference>